<gene>
    <name evidence="1" type="ORF">NM203_29305</name>
</gene>
<name>A0ABT1MAV2_9MYCO</name>
<keyword evidence="2" id="KW-1185">Reference proteome</keyword>
<protein>
    <submittedName>
        <fullName evidence="1">Uncharacterized protein</fullName>
    </submittedName>
</protein>
<dbReference type="Proteomes" id="UP001651690">
    <property type="component" value="Unassembled WGS sequence"/>
</dbReference>
<evidence type="ECO:0000313" key="1">
    <source>
        <dbReference type="EMBL" id="MCP9276294.1"/>
    </source>
</evidence>
<comment type="caution">
    <text evidence="1">The sequence shown here is derived from an EMBL/GenBank/DDBJ whole genome shotgun (WGS) entry which is preliminary data.</text>
</comment>
<accession>A0ABT1MAV2</accession>
<dbReference type="RefSeq" id="WP_255064262.1">
    <property type="nucleotide sequence ID" value="NZ_JANDBD010000015.1"/>
</dbReference>
<organism evidence="1 2">
    <name type="scientific">Mycolicibacterium arenosum</name>
    <dbReference type="NCBI Taxonomy" id="2952157"/>
    <lineage>
        <taxon>Bacteria</taxon>
        <taxon>Bacillati</taxon>
        <taxon>Actinomycetota</taxon>
        <taxon>Actinomycetes</taxon>
        <taxon>Mycobacteriales</taxon>
        <taxon>Mycobacteriaceae</taxon>
        <taxon>Mycolicibacterium</taxon>
    </lineage>
</organism>
<dbReference type="EMBL" id="JANDBD010000015">
    <property type="protein sequence ID" value="MCP9276294.1"/>
    <property type="molecule type" value="Genomic_DNA"/>
</dbReference>
<proteinExistence type="predicted"/>
<reference evidence="1 2" key="1">
    <citation type="submission" date="2022-06" db="EMBL/GenBank/DDBJ databases">
        <title>Mycolicibacterium sp. CAU 1645 isolated from seawater.</title>
        <authorList>
            <person name="Kim W."/>
        </authorList>
    </citation>
    <scope>NUCLEOTIDE SEQUENCE [LARGE SCALE GENOMIC DNA]</scope>
    <source>
        <strain evidence="1 2">CAU 1645</strain>
    </source>
</reference>
<sequence length="300" mass="33673">MIAFDEAAVRRAISAFRRTRGVDDTPVTVVDRLDHAIAISELKGPDPRWRTIPFWAADDDPGDPPAGHDFRRATTDVAQAVLDRVLAIEGQHGRHAVLSASRWARFSLAMRDAHYGGLGWLVPVHRELVLVPMPLVRTAEGRPTVLHDDTGRPAVEWMDGSGSYFLHGLDVDRRTYTLVTGGRMLIQEIAALPTADLRSLALSYLPFERLVIDSDAELIDTGVRGTRLYRLPLPWRIRVDRVAGYGGYDYFIHMRDASHPEREFVEWVEPSIGRQHNAELCQAHAFGITLAEWLSIEQEG</sequence>
<evidence type="ECO:0000313" key="2">
    <source>
        <dbReference type="Proteomes" id="UP001651690"/>
    </source>
</evidence>